<sequence length="419" mass="46935">RTFVLNRPEAYNALNLGMVRTMTPQLQAWEQSDLCKVIMLKSDHPKAFCAGGDVKNVISLAKKKDPTALSFFEEEYQLNHLIATLRTPFVAIMNGITMGGGVGLSVHAPFRVATEKTMLAMPETAIGLFPDVGGTFFLPRLDGETGTYLALTGDRLSGEDVLYSGIATHFVPSHRLPALEERLNELESDDLTVVNMAIEEFSAEPTKHRYSLGPHRDAIDRCFKYNSVEEILAALKKEKSEWADKTLETLNAMSPTSLRVTLRQLRIGRELGILRSFQLEYSLVQKFLSTPDFYEGVTAKLVENRAPQWSPATLAELPESKVEEEYFQTPAPNSLSLLNGVDYKLSPHRKFMLPTEQDVRQAVMGERASSGSVRPNKAEVISALTKEWNSRTFVRERVEEIVERCCRPDAEGYLNWTAA</sequence>
<evidence type="ECO:0000256" key="5">
    <source>
        <dbReference type="ARBA" id="ARBA00023128"/>
    </source>
</evidence>
<dbReference type="EC" id="3.1.2.4" evidence="3"/>
<name>A0A4P9XWM9_9FUNG</name>
<evidence type="ECO:0000256" key="2">
    <source>
        <dbReference type="ARBA" id="ARBA00004173"/>
    </source>
</evidence>
<evidence type="ECO:0000256" key="6">
    <source>
        <dbReference type="ARBA" id="ARBA00031181"/>
    </source>
</evidence>
<dbReference type="PANTHER" id="PTHR43176">
    <property type="entry name" value="3-HYDROXYISOBUTYRYL-COA HYDROLASE-RELATED"/>
    <property type="match status" value="1"/>
</dbReference>
<evidence type="ECO:0000313" key="8">
    <source>
        <dbReference type="EMBL" id="RKP10707.1"/>
    </source>
</evidence>
<comment type="subcellular location">
    <subcellularLocation>
        <location evidence="2">Mitochondrion</location>
    </subcellularLocation>
</comment>
<protein>
    <recommendedName>
        <fullName evidence="3">3-hydroxyisobutyryl-CoA hydrolase</fullName>
        <ecNumber evidence="3">3.1.2.4</ecNumber>
    </recommendedName>
    <alternativeName>
        <fullName evidence="6">3-hydroxyisobutyryl-coenzyme A hydrolase</fullName>
    </alternativeName>
</protein>
<comment type="catalytic activity">
    <reaction evidence="1">
        <text>3-hydroxy-2-methylpropanoyl-CoA + H2O = 3-hydroxy-2-methylpropanoate + CoA + H(+)</text>
        <dbReference type="Rhea" id="RHEA:20888"/>
        <dbReference type="ChEBI" id="CHEBI:11805"/>
        <dbReference type="ChEBI" id="CHEBI:15377"/>
        <dbReference type="ChEBI" id="CHEBI:15378"/>
        <dbReference type="ChEBI" id="CHEBI:57287"/>
        <dbReference type="ChEBI" id="CHEBI:57340"/>
        <dbReference type="EC" id="3.1.2.4"/>
    </reaction>
</comment>
<keyword evidence="5" id="KW-0496">Mitochondrion</keyword>
<feature type="non-terminal residue" evidence="8">
    <location>
        <position position="1"/>
    </location>
</feature>
<evidence type="ECO:0000259" key="7">
    <source>
        <dbReference type="Pfam" id="PF16113"/>
    </source>
</evidence>
<keyword evidence="9" id="KW-1185">Reference proteome</keyword>
<dbReference type="NCBIfam" id="NF004127">
    <property type="entry name" value="PRK05617.1"/>
    <property type="match status" value="1"/>
</dbReference>
<dbReference type="FunFam" id="3.90.226.10:FF:000026">
    <property type="entry name" value="3-hydroxyisobutyryl-CoA hydrolase, mitochondrial"/>
    <property type="match status" value="1"/>
</dbReference>
<dbReference type="PROSITE" id="PS00166">
    <property type="entry name" value="ENOYL_COA_HYDRATASE"/>
    <property type="match status" value="1"/>
</dbReference>
<dbReference type="Pfam" id="PF16113">
    <property type="entry name" value="ECH_2"/>
    <property type="match status" value="1"/>
</dbReference>
<dbReference type="GO" id="GO:0003860">
    <property type="term" value="F:3-hydroxyisobutyryl-CoA hydrolase activity"/>
    <property type="evidence" value="ECO:0007669"/>
    <property type="project" value="UniProtKB-EC"/>
</dbReference>
<dbReference type="OrthoDB" id="1737613at2759"/>
<dbReference type="GO" id="GO:0005739">
    <property type="term" value="C:mitochondrion"/>
    <property type="evidence" value="ECO:0007669"/>
    <property type="project" value="UniProtKB-SubCell"/>
</dbReference>
<evidence type="ECO:0000313" key="9">
    <source>
        <dbReference type="Proteomes" id="UP000271241"/>
    </source>
</evidence>
<dbReference type="InterPro" id="IPR032259">
    <property type="entry name" value="HIBYL-CoA-H"/>
</dbReference>
<evidence type="ECO:0000256" key="3">
    <source>
        <dbReference type="ARBA" id="ARBA00011915"/>
    </source>
</evidence>
<dbReference type="EMBL" id="KZ992440">
    <property type="protein sequence ID" value="RKP10707.1"/>
    <property type="molecule type" value="Genomic_DNA"/>
</dbReference>
<dbReference type="InterPro" id="IPR018376">
    <property type="entry name" value="Enoyl-CoA_hyd/isom_CS"/>
</dbReference>
<dbReference type="GO" id="GO:0006574">
    <property type="term" value="P:L-valine catabolic process"/>
    <property type="evidence" value="ECO:0007669"/>
    <property type="project" value="TreeGrafter"/>
</dbReference>
<dbReference type="InterPro" id="IPR045004">
    <property type="entry name" value="ECH_dom"/>
</dbReference>
<dbReference type="Proteomes" id="UP000271241">
    <property type="component" value="Unassembled WGS sequence"/>
</dbReference>
<reference evidence="9" key="1">
    <citation type="journal article" date="2018" name="Nat. Microbiol.">
        <title>Leveraging single-cell genomics to expand the fungal tree of life.</title>
        <authorList>
            <person name="Ahrendt S.R."/>
            <person name="Quandt C.A."/>
            <person name="Ciobanu D."/>
            <person name="Clum A."/>
            <person name="Salamov A."/>
            <person name="Andreopoulos B."/>
            <person name="Cheng J.F."/>
            <person name="Woyke T."/>
            <person name="Pelin A."/>
            <person name="Henrissat B."/>
            <person name="Reynolds N.K."/>
            <person name="Benny G.L."/>
            <person name="Smith M.E."/>
            <person name="James T.Y."/>
            <person name="Grigoriev I.V."/>
        </authorList>
    </citation>
    <scope>NUCLEOTIDE SEQUENCE [LARGE SCALE GENOMIC DNA]</scope>
    <source>
        <strain evidence="9">RSA 1356</strain>
    </source>
</reference>
<evidence type="ECO:0000256" key="4">
    <source>
        <dbReference type="ARBA" id="ARBA00022801"/>
    </source>
</evidence>
<dbReference type="Gene3D" id="3.90.226.10">
    <property type="entry name" value="2-enoyl-CoA Hydratase, Chain A, domain 1"/>
    <property type="match status" value="1"/>
</dbReference>
<organism evidence="8 9">
    <name type="scientific">Thamnocephalis sphaerospora</name>
    <dbReference type="NCBI Taxonomy" id="78915"/>
    <lineage>
        <taxon>Eukaryota</taxon>
        <taxon>Fungi</taxon>
        <taxon>Fungi incertae sedis</taxon>
        <taxon>Zoopagomycota</taxon>
        <taxon>Zoopagomycotina</taxon>
        <taxon>Zoopagomycetes</taxon>
        <taxon>Zoopagales</taxon>
        <taxon>Sigmoideomycetaceae</taxon>
        <taxon>Thamnocephalis</taxon>
    </lineage>
</organism>
<evidence type="ECO:0000256" key="1">
    <source>
        <dbReference type="ARBA" id="ARBA00001709"/>
    </source>
</evidence>
<dbReference type="SUPFAM" id="SSF52096">
    <property type="entry name" value="ClpP/crotonase"/>
    <property type="match status" value="1"/>
</dbReference>
<dbReference type="InterPro" id="IPR029045">
    <property type="entry name" value="ClpP/crotonase-like_dom_sf"/>
</dbReference>
<feature type="domain" description="Enoyl-CoA hydratase/isomerase" evidence="7">
    <location>
        <begin position="2"/>
        <end position="324"/>
    </location>
</feature>
<dbReference type="PANTHER" id="PTHR43176:SF3">
    <property type="entry name" value="3-HYDROXYISOBUTYRYL-COA HYDROLASE, MITOCHONDRIAL"/>
    <property type="match status" value="1"/>
</dbReference>
<keyword evidence="4" id="KW-0378">Hydrolase</keyword>
<dbReference type="STRING" id="78915.A0A4P9XWM9"/>
<dbReference type="CDD" id="cd06558">
    <property type="entry name" value="crotonase-like"/>
    <property type="match status" value="1"/>
</dbReference>
<proteinExistence type="predicted"/>
<accession>A0A4P9XWM9</accession>
<dbReference type="AlphaFoldDB" id="A0A4P9XWM9"/>
<gene>
    <name evidence="8" type="ORF">THASP1DRAFT_12467</name>
</gene>